<reference evidence="1" key="2">
    <citation type="journal article" date="2015" name="Data Brief">
        <title>Shoot transcriptome of the giant reed, Arundo donax.</title>
        <authorList>
            <person name="Barrero R.A."/>
            <person name="Guerrero F.D."/>
            <person name="Moolhuijzen P."/>
            <person name="Goolsby J.A."/>
            <person name="Tidwell J."/>
            <person name="Bellgard S.E."/>
            <person name="Bellgard M.I."/>
        </authorList>
    </citation>
    <scope>NUCLEOTIDE SEQUENCE</scope>
    <source>
        <tissue evidence="1">Shoot tissue taken approximately 20 cm above the soil surface</tissue>
    </source>
</reference>
<protein>
    <submittedName>
        <fullName evidence="1">Uncharacterized protein</fullName>
    </submittedName>
</protein>
<dbReference type="EMBL" id="GBRH01194228">
    <property type="protein sequence ID" value="JAE03668.1"/>
    <property type="molecule type" value="Transcribed_RNA"/>
</dbReference>
<accession>A0A0A9LEH9</accession>
<evidence type="ECO:0000313" key="1">
    <source>
        <dbReference type="EMBL" id="JAE03668.1"/>
    </source>
</evidence>
<organism evidence="1">
    <name type="scientific">Arundo donax</name>
    <name type="common">Giant reed</name>
    <name type="synonym">Donax arundinaceus</name>
    <dbReference type="NCBI Taxonomy" id="35708"/>
    <lineage>
        <taxon>Eukaryota</taxon>
        <taxon>Viridiplantae</taxon>
        <taxon>Streptophyta</taxon>
        <taxon>Embryophyta</taxon>
        <taxon>Tracheophyta</taxon>
        <taxon>Spermatophyta</taxon>
        <taxon>Magnoliopsida</taxon>
        <taxon>Liliopsida</taxon>
        <taxon>Poales</taxon>
        <taxon>Poaceae</taxon>
        <taxon>PACMAD clade</taxon>
        <taxon>Arundinoideae</taxon>
        <taxon>Arundineae</taxon>
        <taxon>Arundo</taxon>
    </lineage>
</organism>
<reference evidence="1" key="1">
    <citation type="submission" date="2014-09" db="EMBL/GenBank/DDBJ databases">
        <authorList>
            <person name="Magalhaes I.L.F."/>
            <person name="Oliveira U."/>
            <person name="Santos F.R."/>
            <person name="Vidigal T.H.D.A."/>
            <person name="Brescovit A.D."/>
            <person name="Santos A.J."/>
        </authorList>
    </citation>
    <scope>NUCLEOTIDE SEQUENCE</scope>
    <source>
        <tissue evidence="1">Shoot tissue taken approximately 20 cm above the soil surface</tissue>
    </source>
</reference>
<proteinExistence type="predicted"/>
<sequence length="164" mass="18469">MRRSVNKERRIMSTGRGKALKPSTRNLLKAIKRATETTNHTLKNRIPRWWLHIYLTQLAIKKCILHIKLKDAPLTNRGHSKKSANSGHVSYMIKGLIVIMTMLLSKTTRHKTSLVALKGTIKTGFNLINPLIRDRMKTGGRGTRSHMLVCSRAASSSAIACCHF</sequence>
<name>A0A0A9LEH9_ARUDO</name>
<dbReference type="AlphaFoldDB" id="A0A0A9LEH9"/>